<proteinExistence type="inferred from homology"/>
<dbReference type="GO" id="GO:0016787">
    <property type="term" value="F:hydrolase activity"/>
    <property type="evidence" value="ECO:0007669"/>
    <property type="project" value="UniProtKB-KW"/>
</dbReference>
<dbReference type="EMBL" id="VFQE01000001">
    <property type="protein sequence ID" value="TQN40992.1"/>
    <property type="molecule type" value="Genomic_DNA"/>
</dbReference>
<dbReference type="InterPro" id="IPR029058">
    <property type="entry name" value="AB_hydrolase_fold"/>
</dbReference>
<accession>A0A543PA89</accession>
<dbReference type="Pfam" id="PF07859">
    <property type="entry name" value="Abhydrolase_3"/>
    <property type="match status" value="1"/>
</dbReference>
<dbReference type="InterPro" id="IPR050300">
    <property type="entry name" value="GDXG_lipolytic_enzyme"/>
</dbReference>
<evidence type="ECO:0000256" key="2">
    <source>
        <dbReference type="ARBA" id="ARBA00022801"/>
    </source>
</evidence>
<evidence type="ECO:0000259" key="4">
    <source>
        <dbReference type="Pfam" id="PF07859"/>
    </source>
</evidence>
<comment type="similarity">
    <text evidence="1">Belongs to the 'GDXG' lipolytic enzyme family.</text>
</comment>
<dbReference type="PANTHER" id="PTHR48081">
    <property type="entry name" value="AB HYDROLASE SUPERFAMILY PROTEIN C4A8.06C"/>
    <property type="match status" value="1"/>
</dbReference>
<name>A0A543PA89_9ACTN</name>
<keyword evidence="6" id="KW-1185">Reference proteome</keyword>
<evidence type="ECO:0000256" key="3">
    <source>
        <dbReference type="PROSITE-ProRule" id="PRU10038"/>
    </source>
</evidence>
<organism evidence="5 6">
    <name type="scientific">Blastococcus colisei</name>
    <dbReference type="NCBI Taxonomy" id="1564162"/>
    <lineage>
        <taxon>Bacteria</taxon>
        <taxon>Bacillati</taxon>
        <taxon>Actinomycetota</taxon>
        <taxon>Actinomycetes</taxon>
        <taxon>Geodermatophilales</taxon>
        <taxon>Geodermatophilaceae</taxon>
        <taxon>Blastococcus</taxon>
    </lineage>
</organism>
<evidence type="ECO:0000256" key="1">
    <source>
        <dbReference type="ARBA" id="ARBA00010515"/>
    </source>
</evidence>
<sequence length="348" mass="36939">MLTNVTRVAEHGNPAALRCRTYGGDEGNGGMGGGVWPGELNPDSRALIDAFVAQGVQPYDRLSVLEARAMVAGSTRLQGPRIELPSVRDLLLPARAGRLPVRVYHPAPGQSLPLVVYFHGGGFVTGSVAVADRPCRLLARAGRCVVASVEYRLAPECPFPGPLDDALDSTRWLAAHADELGADAERLVIAGDSAGGNLAAATVQRIVAVGGPTIAHQMLLYPTLAPSRDSASESLVENGEGYLLTRGSLDWFWDHYLPDPAATRDPRAAPLLAENLAGLPGTTIVVPEFDPLRDEGLAYADRLRAALVDVEVDRVPGALHGFWWMAGALSQAGELTERLGARLRALLE</sequence>
<keyword evidence="2" id="KW-0378">Hydrolase</keyword>
<dbReference type="Gene3D" id="3.40.50.1820">
    <property type="entry name" value="alpha/beta hydrolase"/>
    <property type="match status" value="1"/>
</dbReference>
<dbReference type="PANTHER" id="PTHR48081:SF8">
    <property type="entry name" value="ALPHA_BETA HYDROLASE FOLD-3 DOMAIN-CONTAINING PROTEIN-RELATED"/>
    <property type="match status" value="1"/>
</dbReference>
<feature type="active site" evidence="3">
    <location>
        <position position="193"/>
    </location>
</feature>
<evidence type="ECO:0000313" key="5">
    <source>
        <dbReference type="EMBL" id="TQN40992.1"/>
    </source>
</evidence>
<comment type="caution">
    <text evidence="5">The sequence shown here is derived from an EMBL/GenBank/DDBJ whole genome shotgun (WGS) entry which is preliminary data.</text>
</comment>
<feature type="domain" description="Alpha/beta hydrolase fold-3" evidence="4">
    <location>
        <begin position="115"/>
        <end position="323"/>
    </location>
</feature>
<reference evidence="5 6" key="1">
    <citation type="submission" date="2019-06" db="EMBL/GenBank/DDBJ databases">
        <title>Sequencing the genomes of 1000 actinobacteria strains.</title>
        <authorList>
            <person name="Klenk H.-P."/>
        </authorList>
    </citation>
    <scope>NUCLEOTIDE SEQUENCE [LARGE SCALE GENOMIC DNA]</scope>
    <source>
        <strain evidence="5 6">DSM 46837</strain>
    </source>
</reference>
<dbReference type="InterPro" id="IPR013094">
    <property type="entry name" value="AB_hydrolase_3"/>
</dbReference>
<dbReference type="SUPFAM" id="SSF53474">
    <property type="entry name" value="alpha/beta-Hydrolases"/>
    <property type="match status" value="1"/>
</dbReference>
<protein>
    <submittedName>
        <fullName evidence="5">Acetyl esterase</fullName>
    </submittedName>
</protein>
<dbReference type="AlphaFoldDB" id="A0A543PA89"/>
<dbReference type="PROSITE" id="PS01174">
    <property type="entry name" value="LIPASE_GDXG_SER"/>
    <property type="match status" value="1"/>
</dbReference>
<gene>
    <name evidence="5" type="ORF">FHU33_0344</name>
</gene>
<dbReference type="FunFam" id="3.40.50.1820:FF:000089">
    <property type="entry name" value="Alpha/beta hydrolase"/>
    <property type="match status" value="1"/>
</dbReference>
<dbReference type="InterPro" id="IPR033140">
    <property type="entry name" value="Lipase_GDXG_put_SER_AS"/>
</dbReference>
<dbReference type="Proteomes" id="UP000319865">
    <property type="component" value="Unassembled WGS sequence"/>
</dbReference>
<evidence type="ECO:0000313" key="6">
    <source>
        <dbReference type="Proteomes" id="UP000319865"/>
    </source>
</evidence>